<proteinExistence type="predicted"/>
<evidence type="ECO:0000256" key="2">
    <source>
        <dbReference type="SAM" id="MobiDB-lite"/>
    </source>
</evidence>
<sequence>MLHNYDVANDFGAKMQTGAPQAPRNTLLSVDQQLQLMNTINNMVRASQFTSQLANTIFTLCAQLKTSGSMLEQSHKNELNKVFTSLRQACCRDNGQLGTPCRLKIMELVELRAMNWRTNLAHSQYYVNRPEGQHDPAPTVGIPPPSATSSQMTSSVTSPVPQSPQPPMHSFVPQNPMMFQDPMGGARDFQANPGGIFFIPAASTWMNPLMPMPPNPFLPHSMMPPDHQMFLRQRSLNNKKPNNLMNKTLQLRHEMIIRNSDSGKIMGVKGRRVAAVEQLTNTVISFQKVDAKSKERTLTITASTMEDIERAKDMIIDTIRRNMSPIRTDMSIPPPMPMSSDLHPSQQHSQQPTQGGSPEDEEDDDDEEDIKLEQTSDGKLTFHCDDPELLAAAQEALSAYLRVRARPSAEEREKKKERRKSMPLQQTAHHQQDVPVMLKPSKTFHGSTPNLADGLAATTTVVMATTVAPQQMVAAQHVHQPQIIGDPIRYNRDILMTARETQRQAMTPEMLKEITAVAPDILIA</sequence>
<evidence type="ECO:0000313" key="5">
    <source>
        <dbReference type="Proteomes" id="UP000008281"/>
    </source>
</evidence>
<dbReference type="PROSITE" id="PS50084">
    <property type="entry name" value="KH_TYPE_1"/>
    <property type="match status" value="1"/>
</dbReference>
<dbReference type="CTD" id="9806050"/>
<dbReference type="GO" id="GO:0045727">
    <property type="term" value="P:positive regulation of translation"/>
    <property type="evidence" value="ECO:0007669"/>
    <property type="project" value="InterPro"/>
</dbReference>
<dbReference type="CDD" id="cd22454">
    <property type="entry name" value="KH-I_Mextli_like"/>
    <property type="match status" value="1"/>
</dbReference>
<name>E3M8L5_CAERE</name>
<feature type="compositionally biased region" description="Low complexity" evidence="2">
    <location>
        <begin position="338"/>
        <end position="357"/>
    </location>
</feature>
<dbReference type="PANTHER" id="PTHR20849">
    <property type="entry name" value="EUKARYOTIC TRANSLATION INITIATION FACTOR 4E-BINDING PROTEIN MEXTLI"/>
    <property type="match status" value="1"/>
</dbReference>
<accession>E3M8L5</accession>
<evidence type="ECO:0000259" key="3">
    <source>
        <dbReference type="SMART" id="SM00322"/>
    </source>
</evidence>
<dbReference type="Gene3D" id="3.30.1370.10">
    <property type="entry name" value="K Homology domain, type 1"/>
    <property type="match status" value="1"/>
</dbReference>
<dbReference type="GO" id="GO:0003743">
    <property type="term" value="F:translation initiation factor activity"/>
    <property type="evidence" value="ECO:0007669"/>
    <property type="project" value="TreeGrafter"/>
</dbReference>
<dbReference type="AlphaFoldDB" id="E3M8L5"/>
<dbReference type="GO" id="GO:0034518">
    <property type="term" value="C:RNA cap binding complex"/>
    <property type="evidence" value="ECO:0007669"/>
    <property type="project" value="TreeGrafter"/>
</dbReference>
<dbReference type="eggNOG" id="ENOG502QRYP">
    <property type="taxonomic scope" value="Eukaryota"/>
</dbReference>
<evidence type="ECO:0000256" key="1">
    <source>
        <dbReference type="PROSITE-ProRule" id="PRU00117"/>
    </source>
</evidence>
<gene>
    <name evidence="4" type="ORF">CRE_13901</name>
</gene>
<feature type="compositionally biased region" description="Acidic residues" evidence="2">
    <location>
        <begin position="358"/>
        <end position="368"/>
    </location>
</feature>
<dbReference type="KEGG" id="crq:GCK72_003462"/>
<dbReference type="OMA" id="QKVDSKC"/>
<dbReference type="Proteomes" id="UP000008281">
    <property type="component" value="Unassembled WGS sequence"/>
</dbReference>
<dbReference type="GO" id="GO:0008190">
    <property type="term" value="F:eukaryotic initiation factor 4E binding"/>
    <property type="evidence" value="ECO:0007669"/>
    <property type="project" value="InterPro"/>
</dbReference>
<dbReference type="GeneID" id="9806050"/>
<keyword evidence="5" id="KW-1185">Reference proteome</keyword>
<dbReference type="GO" id="GO:1901190">
    <property type="term" value="P:regulation of formation of translation initiation ternary complex"/>
    <property type="evidence" value="ECO:0007669"/>
    <property type="project" value="TreeGrafter"/>
</dbReference>
<protein>
    <recommendedName>
        <fullName evidence="3">K Homology domain-containing protein</fullName>
    </recommendedName>
</protein>
<dbReference type="GO" id="GO:0003723">
    <property type="term" value="F:RNA binding"/>
    <property type="evidence" value="ECO:0007669"/>
    <property type="project" value="UniProtKB-UniRule"/>
</dbReference>
<dbReference type="InterPro" id="IPR036612">
    <property type="entry name" value="KH_dom_type_1_sf"/>
</dbReference>
<dbReference type="HOGENOM" id="CLU_596168_0_0_1"/>
<dbReference type="EMBL" id="DS268429">
    <property type="protein sequence ID" value="EFO95787.1"/>
    <property type="molecule type" value="Genomic_DNA"/>
</dbReference>
<keyword evidence="1" id="KW-0694">RNA-binding</keyword>
<dbReference type="FunCoup" id="E3M8L5">
    <property type="interactions" value="1"/>
</dbReference>
<dbReference type="OrthoDB" id="6357832at2759"/>
<feature type="region of interest" description="Disordered" evidence="2">
    <location>
        <begin position="405"/>
        <end position="431"/>
    </location>
</feature>
<dbReference type="FunFam" id="3.30.1370.10:FF:000164">
    <property type="entry name" value="Protein CBG07980"/>
    <property type="match status" value="1"/>
</dbReference>
<organism evidence="5">
    <name type="scientific">Caenorhabditis remanei</name>
    <name type="common">Caenorhabditis vulgaris</name>
    <dbReference type="NCBI Taxonomy" id="31234"/>
    <lineage>
        <taxon>Eukaryota</taxon>
        <taxon>Metazoa</taxon>
        <taxon>Ecdysozoa</taxon>
        <taxon>Nematoda</taxon>
        <taxon>Chromadorea</taxon>
        <taxon>Rhabditida</taxon>
        <taxon>Rhabditina</taxon>
        <taxon>Rhabditomorpha</taxon>
        <taxon>Rhabditoidea</taxon>
        <taxon>Rhabditidae</taxon>
        <taxon>Peloderinae</taxon>
        <taxon>Caenorhabditis</taxon>
    </lineage>
</organism>
<dbReference type="SMART" id="SM00322">
    <property type="entry name" value="KH"/>
    <property type="match status" value="1"/>
</dbReference>
<dbReference type="Pfam" id="PF00013">
    <property type="entry name" value="KH_1"/>
    <property type="match status" value="1"/>
</dbReference>
<dbReference type="InParanoid" id="E3M8L5"/>
<feature type="domain" description="K Homology" evidence="3">
    <location>
        <begin position="249"/>
        <end position="320"/>
    </location>
</feature>
<dbReference type="RefSeq" id="XP_003107467.2">
    <property type="nucleotide sequence ID" value="XM_003107419.2"/>
</dbReference>
<dbReference type="Gene3D" id="1.25.40.180">
    <property type="match status" value="1"/>
</dbReference>
<dbReference type="InterPro" id="IPR004088">
    <property type="entry name" value="KH_dom_type_1"/>
</dbReference>
<dbReference type="PANTHER" id="PTHR20849:SF2">
    <property type="entry name" value="EUKARYOTIC TRANSLATION INITIATION FACTOR 4E-BINDING PROTEIN MEXTLI"/>
    <property type="match status" value="1"/>
</dbReference>
<feature type="region of interest" description="Disordered" evidence="2">
    <location>
        <begin position="128"/>
        <end position="166"/>
    </location>
</feature>
<dbReference type="GO" id="GO:0005737">
    <property type="term" value="C:cytoplasm"/>
    <property type="evidence" value="ECO:0007669"/>
    <property type="project" value="TreeGrafter"/>
</dbReference>
<reference evidence="4" key="1">
    <citation type="submission" date="2007-07" db="EMBL/GenBank/DDBJ databases">
        <title>PCAP assembly of the Caenorhabditis remanei genome.</title>
        <authorList>
            <consortium name="The Caenorhabditis remanei Sequencing Consortium"/>
            <person name="Wilson R.K."/>
        </authorList>
    </citation>
    <scope>NUCLEOTIDE SEQUENCE [LARGE SCALE GENOMIC DNA]</scope>
    <source>
        <strain evidence="4">PB4641</strain>
    </source>
</reference>
<feature type="region of interest" description="Disordered" evidence="2">
    <location>
        <begin position="322"/>
        <end position="368"/>
    </location>
</feature>
<dbReference type="FunFam" id="1.25.40.180:FF:000112">
    <property type="entry name" value="Eukaryotic translation initiation factor 4E-binding protein Mextli homolog"/>
    <property type="match status" value="1"/>
</dbReference>
<dbReference type="STRING" id="31234.E3M8L5"/>
<dbReference type="SUPFAM" id="SSF54791">
    <property type="entry name" value="Eukaryotic type KH-domain (KH-domain type I)"/>
    <property type="match status" value="1"/>
</dbReference>
<evidence type="ECO:0000313" key="4">
    <source>
        <dbReference type="EMBL" id="EFO95787.1"/>
    </source>
</evidence>
<dbReference type="InterPro" id="IPR040160">
    <property type="entry name" value="Mxt"/>
</dbReference>
<dbReference type="InterPro" id="IPR004087">
    <property type="entry name" value="KH_dom"/>
</dbReference>